<dbReference type="CDD" id="cd16025">
    <property type="entry name" value="PAS_like"/>
    <property type="match status" value="1"/>
</dbReference>
<evidence type="ECO:0000256" key="1">
    <source>
        <dbReference type="ARBA" id="ARBA00008779"/>
    </source>
</evidence>
<name>A0ABP9NU58_9BACT</name>
<dbReference type="Gene3D" id="3.30.1120.10">
    <property type="match status" value="1"/>
</dbReference>
<keyword evidence="2" id="KW-0479">Metal-binding</keyword>
<evidence type="ECO:0000313" key="8">
    <source>
        <dbReference type="EMBL" id="GAA5133252.1"/>
    </source>
</evidence>
<dbReference type="SUPFAM" id="SSF53649">
    <property type="entry name" value="Alkaline phosphatase-like"/>
    <property type="match status" value="1"/>
</dbReference>
<dbReference type="Proteomes" id="UP001499852">
    <property type="component" value="Unassembled WGS sequence"/>
</dbReference>
<feature type="region of interest" description="Disordered" evidence="5">
    <location>
        <begin position="523"/>
        <end position="545"/>
    </location>
</feature>
<comment type="similarity">
    <text evidence="1">Belongs to the sulfatase family.</text>
</comment>
<dbReference type="PANTHER" id="PTHR42693">
    <property type="entry name" value="ARYLSULFATASE FAMILY MEMBER"/>
    <property type="match status" value="1"/>
</dbReference>
<feature type="compositionally biased region" description="Basic residues" evidence="5">
    <location>
        <begin position="534"/>
        <end position="545"/>
    </location>
</feature>
<gene>
    <name evidence="8" type="ORF">GCM10023213_02680</name>
</gene>
<dbReference type="InterPro" id="IPR000917">
    <property type="entry name" value="Sulfatase_N"/>
</dbReference>
<reference evidence="9" key="1">
    <citation type="journal article" date="2019" name="Int. J. Syst. Evol. Microbiol.">
        <title>The Global Catalogue of Microorganisms (GCM) 10K type strain sequencing project: providing services to taxonomists for standard genome sequencing and annotation.</title>
        <authorList>
            <consortium name="The Broad Institute Genomics Platform"/>
            <consortium name="The Broad Institute Genome Sequencing Center for Infectious Disease"/>
            <person name="Wu L."/>
            <person name="Ma J."/>
        </authorList>
    </citation>
    <scope>NUCLEOTIDE SEQUENCE [LARGE SCALE GENOMIC DNA]</scope>
    <source>
        <strain evidence="9">JCM 18053</strain>
    </source>
</reference>
<keyword evidence="3" id="KW-0378">Hydrolase</keyword>
<evidence type="ECO:0000256" key="6">
    <source>
        <dbReference type="SAM" id="SignalP"/>
    </source>
</evidence>
<evidence type="ECO:0000256" key="4">
    <source>
        <dbReference type="ARBA" id="ARBA00022837"/>
    </source>
</evidence>
<dbReference type="PANTHER" id="PTHR42693:SF53">
    <property type="entry name" value="ENDO-4-O-SULFATASE"/>
    <property type="match status" value="1"/>
</dbReference>
<keyword evidence="9" id="KW-1185">Reference proteome</keyword>
<dbReference type="InterPro" id="IPR017850">
    <property type="entry name" value="Alkaline_phosphatase_core_sf"/>
</dbReference>
<keyword evidence="6" id="KW-0732">Signal</keyword>
<organism evidence="8 9">
    <name type="scientific">Prosthecobacter algae</name>
    <dbReference type="NCBI Taxonomy" id="1144682"/>
    <lineage>
        <taxon>Bacteria</taxon>
        <taxon>Pseudomonadati</taxon>
        <taxon>Verrucomicrobiota</taxon>
        <taxon>Verrucomicrobiia</taxon>
        <taxon>Verrucomicrobiales</taxon>
        <taxon>Verrucomicrobiaceae</taxon>
        <taxon>Prosthecobacter</taxon>
    </lineage>
</organism>
<sequence length="545" mass="60112">MRVLLSVLLTSLGLLTAPAAEKPNVIFILADDLGYSDLGCYGGDIATPNLDSLAKNGLQFTQFYNTARCWPTRGALMSGYYAQQIHRDELPGLGGGGRGVRPTWARLLPDFLKPAGYRSYHSGKWHIDGLVLEAGFDRSLDMKNQGNFFSSAGNAIDDQPVTVPADEKGYYATVATADHAISCLKEHASKHADKPFFHYIPFIAPHFPLHALPEDIAIYRDKYLKGWEAMREARYQKQKTLGIVNTELSALEKEVGPPYDFPDAFKTLGSGEINRPLPWDALTDEQRRFQATKMAIHAAMVDRMDREIGRILQQLKDMGKYENTIIFFASDNGASAEIMVRNGGHDPKAEPGSAATYLCLGPGFSSACNTPFRRHKTWVHEGGISTPLIAHWPQGIPARGELRTSPAHVVDIVPTILEITGVEKPKAWQGETIPEAPGKSLVPAFAKDAAIARESLWWLHEGNRAVRVGDWKLVAAKGDAWELYDLKTDRAEAHNLAGQMPEKVKELEAVWQKQTDAFSALAKKTVHLQPKPQAKGKGKGKGKKK</sequence>
<dbReference type="InterPro" id="IPR024607">
    <property type="entry name" value="Sulfatase_CS"/>
</dbReference>
<dbReference type="EMBL" id="BAABIA010000001">
    <property type="protein sequence ID" value="GAA5133252.1"/>
    <property type="molecule type" value="Genomic_DNA"/>
</dbReference>
<dbReference type="InterPro" id="IPR050738">
    <property type="entry name" value="Sulfatase"/>
</dbReference>
<dbReference type="Pfam" id="PF00884">
    <property type="entry name" value="Sulfatase"/>
    <property type="match status" value="1"/>
</dbReference>
<keyword evidence="4" id="KW-0106">Calcium</keyword>
<dbReference type="RefSeq" id="WP_345734569.1">
    <property type="nucleotide sequence ID" value="NZ_BAABIA010000001.1"/>
</dbReference>
<evidence type="ECO:0000256" key="5">
    <source>
        <dbReference type="SAM" id="MobiDB-lite"/>
    </source>
</evidence>
<dbReference type="PROSITE" id="PS00149">
    <property type="entry name" value="SULFATASE_2"/>
    <property type="match status" value="1"/>
</dbReference>
<dbReference type="Gene3D" id="3.40.720.10">
    <property type="entry name" value="Alkaline Phosphatase, subunit A"/>
    <property type="match status" value="1"/>
</dbReference>
<feature type="chain" id="PRO_5046021967" evidence="6">
    <location>
        <begin position="20"/>
        <end position="545"/>
    </location>
</feature>
<feature type="domain" description="Sulfatase N-terminal" evidence="7">
    <location>
        <begin position="23"/>
        <end position="422"/>
    </location>
</feature>
<evidence type="ECO:0000256" key="3">
    <source>
        <dbReference type="ARBA" id="ARBA00022801"/>
    </source>
</evidence>
<feature type="signal peptide" evidence="6">
    <location>
        <begin position="1"/>
        <end position="19"/>
    </location>
</feature>
<evidence type="ECO:0000256" key="2">
    <source>
        <dbReference type="ARBA" id="ARBA00022723"/>
    </source>
</evidence>
<protein>
    <submittedName>
        <fullName evidence="8">Arylsulfatase</fullName>
    </submittedName>
</protein>
<accession>A0ABP9NU58</accession>
<proteinExistence type="inferred from homology"/>
<evidence type="ECO:0000259" key="7">
    <source>
        <dbReference type="Pfam" id="PF00884"/>
    </source>
</evidence>
<comment type="caution">
    <text evidence="8">The sequence shown here is derived from an EMBL/GenBank/DDBJ whole genome shotgun (WGS) entry which is preliminary data.</text>
</comment>
<evidence type="ECO:0000313" key="9">
    <source>
        <dbReference type="Proteomes" id="UP001499852"/>
    </source>
</evidence>